<gene>
    <name evidence="3" type="ORF">BKA67DRAFT_657957</name>
</gene>
<keyword evidence="2" id="KW-1133">Transmembrane helix</keyword>
<reference evidence="3" key="1">
    <citation type="journal article" date="2021" name="Nat. Commun.">
        <title>Genetic determinants of endophytism in the Arabidopsis root mycobiome.</title>
        <authorList>
            <person name="Mesny F."/>
            <person name="Miyauchi S."/>
            <person name="Thiergart T."/>
            <person name="Pickel B."/>
            <person name="Atanasova L."/>
            <person name="Karlsson M."/>
            <person name="Huettel B."/>
            <person name="Barry K.W."/>
            <person name="Haridas S."/>
            <person name="Chen C."/>
            <person name="Bauer D."/>
            <person name="Andreopoulos W."/>
            <person name="Pangilinan J."/>
            <person name="LaButti K."/>
            <person name="Riley R."/>
            <person name="Lipzen A."/>
            <person name="Clum A."/>
            <person name="Drula E."/>
            <person name="Henrissat B."/>
            <person name="Kohler A."/>
            <person name="Grigoriev I.V."/>
            <person name="Martin F.M."/>
            <person name="Hacquard S."/>
        </authorList>
    </citation>
    <scope>NUCLEOTIDE SEQUENCE</scope>
    <source>
        <strain evidence="3">MPI-SDFR-AT-0073</strain>
    </source>
</reference>
<name>A0A9P8UQ47_9PEZI</name>
<feature type="compositionally biased region" description="Polar residues" evidence="1">
    <location>
        <begin position="61"/>
        <end position="80"/>
    </location>
</feature>
<keyword evidence="4" id="KW-1185">Reference proteome</keyword>
<sequence length="214" mass="21878">MAALTTAQADLPSTTLGITASTAGDILLPKSTSSVLVPTAETLRSPTPTATTTERASASTIDVNSPLSTPSTGSELLNSQGNGGGTVGGPSWVPFPNPVPVGGGSAGDGIKGDIYQDGYREGYDDGCHSSDLRSDPSESDSKFIEGYRKGRAAGILECRPLNDNFGGGAGSPDSGAWATGRRVSDAISHVGNNGRIWNTLVFLISLWLVALVLL</sequence>
<dbReference type="OrthoDB" id="4763271at2759"/>
<comment type="caution">
    <text evidence="3">The sequence shown here is derived from an EMBL/GenBank/DDBJ whole genome shotgun (WGS) entry which is preliminary data.</text>
</comment>
<feature type="compositionally biased region" description="Low complexity" evidence="1">
    <location>
        <begin position="41"/>
        <end position="60"/>
    </location>
</feature>
<dbReference type="GeneID" id="70136088"/>
<evidence type="ECO:0000256" key="2">
    <source>
        <dbReference type="SAM" id="Phobius"/>
    </source>
</evidence>
<dbReference type="Proteomes" id="UP000758603">
    <property type="component" value="Unassembled WGS sequence"/>
</dbReference>
<dbReference type="RefSeq" id="XP_045960331.1">
    <property type="nucleotide sequence ID" value="XM_046107197.1"/>
</dbReference>
<dbReference type="EMBL" id="JAGPXC010000003">
    <property type="protein sequence ID" value="KAH6656066.1"/>
    <property type="molecule type" value="Genomic_DNA"/>
</dbReference>
<feature type="region of interest" description="Disordered" evidence="1">
    <location>
        <begin position="38"/>
        <end position="111"/>
    </location>
</feature>
<feature type="transmembrane region" description="Helical" evidence="2">
    <location>
        <begin position="196"/>
        <end position="213"/>
    </location>
</feature>
<evidence type="ECO:0000313" key="4">
    <source>
        <dbReference type="Proteomes" id="UP000758603"/>
    </source>
</evidence>
<keyword evidence="2" id="KW-0812">Transmembrane</keyword>
<proteinExistence type="predicted"/>
<dbReference type="AlphaFoldDB" id="A0A9P8UQ47"/>
<keyword evidence="2" id="KW-0472">Membrane</keyword>
<evidence type="ECO:0000313" key="3">
    <source>
        <dbReference type="EMBL" id="KAH6656066.1"/>
    </source>
</evidence>
<evidence type="ECO:0000256" key="1">
    <source>
        <dbReference type="SAM" id="MobiDB-lite"/>
    </source>
</evidence>
<organism evidence="3 4">
    <name type="scientific">Truncatella angustata</name>
    <dbReference type="NCBI Taxonomy" id="152316"/>
    <lineage>
        <taxon>Eukaryota</taxon>
        <taxon>Fungi</taxon>
        <taxon>Dikarya</taxon>
        <taxon>Ascomycota</taxon>
        <taxon>Pezizomycotina</taxon>
        <taxon>Sordariomycetes</taxon>
        <taxon>Xylariomycetidae</taxon>
        <taxon>Amphisphaeriales</taxon>
        <taxon>Sporocadaceae</taxon>
        <taxon>Truncatella</taxon>
    </lineage>
</organism>
<accession>A0A9P8UQ47</accession>
<protein>
    <submittedName>
        <fullName evidence="3">Uncharacterized protein</fullName>
    </submittedName>
</protein>